<dbReference type="GO" id="GO:0016747">
    <property type="term" value="F:acyltransferase activity, transferring groups other than amino-acyl groups"/>
    <property type="evidence" value="ECO:0007669"/>
    <property type="project" value="InterPro"/>
</dbReference>
<keyword evidence="4" id="KW-1185">Reference proteome</keyword>
<feature type="transmembrane region" description="Helical" evidence="1">
    <location>
        <begin position="362"/>
        <end position="379"/>
    </location>
</feature>
<gene>
    <name evidence="3" type="ORF">SAMN02745724_02832</name>
</gene>
<feature type="transmembrane region" description="Helical" evidence="1">
    <location>
        <begin position="227"/>
        <end position="246"/>
    </location>
</feature>
<sequence length="414" mass="48542">MLKTHDARRYDIDWLRALAFMLLIFYHIGQFYVADWGWHVKSAYLSVFLQNIMLLVNPWRMPLIFIISGIAISLVEIKVTSYQLFKMRIIRVLIPLLIGMFLIIPPQVYYELVQSEGYTAHFLEFFKLYLDTDTQRYSQHQLISNRTGLSVGLITYNHLWYLLYLFVYTLVYMAIKPLLIKINWQSLDKKISAIKILTVPFLLALFYDFAILPFFPDDTFVLLGDWYNHAFYFSAFMAGYALAKLPNVWQTIILKRKTWLVLSLISYTLVLMRFNRAWGFDIDYSNASIAIKLLINVIFSGNKIFWLLSVMSFAGAFLNKKSAKIAYINEAILPWYILHQTLIIVFAMWLSQLTLGPVVEPFLLIVFTFMGCFIGYELIKRFTITRFIFGLKINKKASKGQSIFDFKHPKHPID</sequence>
<evidence type="ECO:0000313" key="3">
    <source>
        <dbReference type="EMBL" id="SFC88909.1"/>
    </source>
</evidence>
<dbReference type="InterPro" id="IPR002656">
    <property type="entry name" value="Acyl_transf_3_dom"/>
</dbReference>
<feature type="transmembrane region" description="Helical" evidence="1">
    <location>
        <begin position="89"/>
        <end position="109"/>
    </location>
</feature>
<organism evidence="3 4">
    <name type="scientific">Pseudoalteromonas denitrificans DSM 6059</name>
    <dbReference type="NCBI Taxonomy" id="1123010"/>
    <lineage>
        <taxon>Bacteria</taxon>
        <taxon>Pseudomonadati</taxon>
        <taxon>Pseudomonadota</taxon>
        <taxon>Gammaproteobacteria</taxon>
        <taxon>Alteromonadales</taxon>
        <taxon>Pseudoalteromonadaceae</taxon>
        <taxon>Pseudoalteromonas</taxon>
    </lineage>
</organism>
<feature type="transmembrane region" description="Helical" evidence="1">
    <location>
        <begin position="294"/>
        <end position="319"/>
    </location>
</feature>
<evidence type="ECO:0000256" key="1">
    <source>
        <dbReference type="SAM" id="Phobius"/>
    </source>
</evidence>
<dbReference type="InterPro" id="IPR050623">
    <property type="entry name" value="Glucan_succinyl_AcylTrfase"/>
</dbReference>
<dbReference type="PANTHER" id="PTHR36927:SF3">
    <property type="entry name" value="GLUCANS BIOSYNTHESIS PROTEIN C"/>
    <property type="match status" value="1"/>
</dbReference>
<reference evidence="3 4" key="1">
    <citation type="submission" date="2016-10" db="EMBL/GenBank/DDBJ databases">
        <authorList>
            <person name="de Groot N.N."/>
        </authorList>
    </citation>
    <scope>NUCLEOTIDE SEQUENCE [LARGE SCALE GENOMIC DNA]</scope>
    <source>
        <strain evidence="3 4">DSM 6059</strain>
    </source>
</reference>
<feature type="transmembrane region" description="Helical" evidence="1">
    <location>
        <begin position="59"/>
        <end position="77"/>
    </location>
</feature>
<dbReference type="RefSeq" id="WP_177208049.1">
    <property type="nucleotide sequence ID" value="NZ_FOLO01000021.1"/>
</dbReference>
<keyword evidence="3" id="KW-0808">Transferase</keyword>
<keyword evidence="3" id="KW-0012">Acyltransferase</keyword>
<feature type="transmembrane region" description="Helical" evidence="1">
    <location>
        <begin position="12"/>
        <end position="33"/>
    </location>
</feature>
<keyword evidence="1" id="KW-0472">Membrane</keyword>
<dbReference type="AlphaFoldDB" id="A0A1I1MU61"/>
<dbReference type="PANTHER" id="PTHR36927">
    <property type="entry name" value="BLR4337 PROTEIN"/>
    <property type="match status" value="1"/>
</dbReference>
<keyword evidence="1" id="KW-0812">Transmembrane</keyword>
<dbReference type="Pfam" id="PF01757">
    <property type="entry name" value="Acyl_transf_3"/>
    <property type="match status" value="1"/>
</dbReference>
<name>A0A1I1MU61_9GAMM</name>
<feature type="transmembrane region" description="Helical" evidence="1">
    <location>
        <begin position="196"/>
        <end position="215"/>
    </location>
</feature>
<feature type="domain" description="Acyltransferase 3" evidence="2">
    <location>
        <begin position="10"/>
        <end position="376"/>
    </location>
</feature>
<dbReference type="Proteomes" id="UP000198862">
    <property type="component" value="Unassembled WGS sequence"/>
</dbReference>
<evidence type="ECO:0000259" key="2">
    <source>
        <dbReference type="Pfam" id="PF01757"/>
    </source>
</evidence>
<evidence type="ECO:0000313" key="4">
    <source>
        <dbReference type="Proteomes" id="UP000198862"/>
    </source>
</evidence>
<protein>
    <submittedName>
        <fullName evidence="3">Acyltransferase family protein</fullName>
    </submittedName>
</protein>
<accession>A0A1I1MU61</accession>
<proteinExistence type="predicted"/>
<keyword evidence="1" id="KW-1133">Transmembrane helix</keyword>
<dbReference type="STRING" id="1123010.SAMN02745724_02832"/>
<dbReference type="EMBL" id="FOLO01000021">
    <property type="protein sequence ID" value="SFC88909.1"/>
    <property type="molecule type" value="Genomic_DNA"/>
</dbReference>
<feature type="transmembrane region" description="Helical" evidence="1">
    <location>
        <begin position="158"/>
        <end position="175"/>
    </location>
</feature>
<feature type="transmembrane region" description="Helical" evidence="1">
    <location>
        <begin position="258"/>
        <end position="274"/>
    </location>
</feature>
<feature type="transmembrane region" description="Helical" evidence="1">
    <location>
        <begin position="331"/>
        <end position="350"/>
    </location>
</feature>